<dbReference type="PANTHER" id="PTHR20837">
    <property type="entry name" value="CENTROSOMAL PROTEIN-RELATED"/>
    <property type="match status" value="1"/>
</dbReference>
<evidence type="ECO:0000259" key="2">
    <source>
        <dbReference type="Pfam" id="PF00168"/>
    </source>
</evidence>
<feature type="compositionally biased region" description="Basic and acidic residues" evidence="1">
    <location>
        <begin position="118"/>
        <end position="128"/>
    </location>
</feature>
<dbReference type="InterPro" id="IPR056290">
    <property type="entry name" value="CEPT76/DRC7_peptidase-like_dom"/>
</dbReference>
<evidence type="ECO:0000256" key="1">
    <source>
        <dbReference type="SAM" id="MobiDB-lite"/>
    </source>
</evidence>
<dbReference type="Proteomes" id="UP000179807">
    <property type="component" value="Unassembled WGS sequence"/>
</dbReference>
<evidence type="ECO:0000313" key="6">
    <source>
        <dbReference type="EMBL" id="OHS98634.1"/>
    </source>
</evidence>
<evidence type="ECO:0000313" key="7">
    <source>
        <dbReference type="Proteomes" id="UP000179807"/>
    </source>
</evidence>
<dbReference type="InterPro" id="IPR000008">
    <property type="entry name" value="C2_dom"/>
</dbReference>
<dbReference type="VEuPathDB" id="TrichDB:TRFO_34969"/>
<dbReference type="InterPro" id="IPR052434">
    <property type="entry name" value="Tectonic-like_complex_comp"/>
</dbReference>
<name>A0A1J4JHK5_9EUKA</name>
<dbReference type="Gene3D" id="2.60.40.150">
    <property type="entry name" value="C2 domain"/>
    <property type="match status" value="1"/>
</dbReference>
<evidence type="ECO:0000259" key="3">
    <source>
        <dbReference type="Pfam" id="PF15625"/>
    </source>
</evidence>
<dbReference type="SUPFAM" id="SSF49562">
    <property type="entry name" value="C2 domain (Calcium/lipid-binding domain, CaLB)"/>
    <property type="match status" value="1"/>
</dbReference>
<sequence length="1332" mass="152075">MTDETESILARSNELLSRVRKQIEDSPSFLSQLLHPPRSPVAVPFAPTAISLDETGHSIQSAGEIPQAAGSPIRGPANDDETQRRLRSFLAAKVSQVNSRAELSRTSMASMPTINPEDIPKEEIKPADDADEQKEDDIIIEQKPILDEPFVIVDERTSLLIPETPLLSPADVAYPIQFDDVPLLTEQNIAEDGLWVPDLPLCKPNNVKRIECRLLWQDPARERFFGPDYALKIDTPPLSQIPPPFPIEPYDHYGRGMISYAPASVWGVEDIDIRREFRIEVRYVKFLVHPLSCLEETLTTKIRQLYDAYIKDQDFSRVQYYRAKIKALRKAWKATKGTEEEKNIEIKYLKEICECREMQEMEEHNSRMIREHLQQANKELKELRSRQITVSPLNLRWRRRNFNEEETASEKAKFEKEMGKRIQEEMRLGFLEGEELDASSIKHRIMEKRDNLGLRNPGEPLWRPVIENTAEVTPAEECPPLEQLRREQIGNAKVFLKYYVNRQEQLKTNTVQLDNTFIASIEEGTKLLSNVIPHKISIEIWETGYMKGNRHIASVTLPITVGTSPEFGVYEFTSDLANNDGQLVMGTLSARCYIVPEENGQIFIRCPDIQSQKTKKRLAQDPSSFMSMARLLEWAENHDPNDPYIAAILSQVVAQRTAERVVGKFRLDSALTGTTFASLVPSGIAQKLKMDAEKMKHFAEATKKHDKKRDEKSDYLSKIKGSEFVQNVVTATDTQLSDVVREAPIPTVPAFFGWFREIVSMYRPLKPIRTPHIVTNNLNNNMYAKFQIINSIDVPERTALGTGPGTASTLIYASTQNQSTKVFCRVTFGDEQHLTQCIDGTNPQWNQPFSFRIFKDNEKVSFETIAGKEIRIDLFDEVSFTVIHDDREQQTTHELRERRILGTINIPLIVFMVREDCLQCSYPMTTPPFQLAYTKPAQSLKLGVNIFNSGVVFGDKNAITASQEEESVFLRAQQLLTLLKGKQFADSRRSVLMVAPSNGKPLVASRMIHKQAPPESIDDPLFMLRFVSMIPYVPDAQVFDGSATSVWCTCQEFLNSNFGDDEHALLLCNFYKYKGMDAYVVLGHDSFHGKVAYVGVKEATRVTLYDPITGLVWDSKDANCTMFSIGVVFNEDNVWANIQNEVRPSNIVWNLHDINKWLPFFSSNFPKTRYESPQEDVLNYKPIDDSRARQLEREIDNQIKSSVESWRSHQRTSWNPQFSEKIRSALESCERAAISDPKANFQPIIDDITLNNRNYRMTGGPFCLSIVKSNNSFSMDSDHIIKEVELRETWKTESPNADFALGVYVVPYPNEIFVVWVMIAAMEYIQEARPPL</sequence>
<dbReference type="InterPro" id="IPR056288">
    <property type="entry name" value="CEP76_C"/>
</dbReference>
<organism evidence="6 7">
    <name type="scientific">Tritrichomonas foetus</name>
    <dbReference type="NCBI Taxonomy" id="1144522"/>
    <lineage>
        <taxon>Eukaryota</taxon>
        <taxon>Metamonada</taxon>
        <taxon>Parabasalia</taxon>
        <taxon>Tritrichomonadida</taxon>
        <taxon>Tritrichomonadidae</taxon>
        <taxon>Tritrichomonas</taxon>
    </lineage>
</organism>
<feature type="domain" description="CEP76/DRC7 peptidase-like" evidence="5">
    <location>
        <begin position="1046"/>
        <end position="1160"/>
    </location>
</feature>
<feature type="region of interest" description="Disordered" evidence="1">
    <location>
        <begin position="101"/>
        <end position="134"/>
    </location>
</feature>
<dbReference type="EMBL" id="MLAK01001045">
    <property type="protein sequence ID" value="OHS98634.1"/>
    <property type="molecule type" value="Genomic_DNA"/>
</dbReference>
<dbReference type="GO" id="GO:1905515">
    <property type="term" value="P:non-motile cilium assembly"/>
    <property type="evidence" value="ECO:0007669"/>
    <property type="project" value="TreeGrafter"/>
</dbReference>
<evidence type="ECO:0000259" key="4">
    <source>
        <dbReference type="Pfam" id="PF24652"/>
    </source>
</evidence>
<dbReference type="Pfam" id="PF15625">
    <property type="entry name" value="CC2D2AN-C2"/>
    <property type="match status" value="1"/>
</dbReference>
<keyword evidence="7" id="KW-1185">Reference proteome</keyword>
<dbReference type="InterPro" id="IPR028928">
    <property type="entry name" value="CC2D2AN-C2"/>
</dbReference>
<feature type="compositionally biased region" description="Polar residues" evidence="1">
    <location>
        <begin position="101"/>
        <end position="113"/>
    </location>
</feature>
<accession>A0A1J4JHK5</accession>
<dbReference type="CDD" id="cd00030">
    <property type="entry name" value="C2"/>
    <property type="match status" value="1"/>
</dbReference>
<evidence type="ECO:0008006" key="8">
    <source>
        <dbReference type="Google" id="ProtNLM"/>
    </source>
</evidence>
<evidence type="ECO:0000259" key="5">
    <source>
        <dbReference type="Pfam" id="PF24656"/>
    </source>
</evidence>
<dbReference type="PANTHER" id="PTHR20837:SF0">
    <property type="entry name" value="COILED-COIL AND C2 DOMAIN-CONTAINING PROTEIN 2A"/>
    <property type="match status" value="1"/>
</dbReference>
<dbReference type="Pfam" id="PF00168">
    <property type="entry name" value="C2"/>
    <property type="match status" value="1"/>
</dbReference>
<feature type="domain" description="Centrosomal protein of 76 kDa C-terminal" evidence="4">
    <location>
        <begin position="1187"/>
        <end position="1321"/>
    </location>
</feature>
<protein>
    <recommendedName>
        <fullName evidence="8">C2 domain-containing protein</fullName>
    </recommendedName>
</protein>
<dbReference type="OrthoDB" id="2162143at2759"/>
<dbReference type="Pfam" id="PF24652">
    <property type="entry name" value="CEP76_C"/>
    <property type="match status" value="1"/>
</dbReference>
<gene>
    <name evidence="6" type="ORF">TRFO_34969</name>
</gene>
<feature type="domain" description="CC2D2A N-terminal C2" evidence="3">
    <location>
        <begin position="457"/>
        <end position="592"/>
    </location>
</feature>
<dbReference type="RefSeq" id="XP_068351771.1">
    <property type="nucleotide sequence ID" value="XM_068509975.1"/>
</dbReference>
<reference evidence="6" key="1">
    <citation type="submission" date="2016-10" db="EMBL/GenBank/DDBJ databases">
        <authorList>
            <person name="Benchimol M."/>
            <person name="Almeida L.G."/>
            <person name="Vasconcelos A.T."/>
            <person name="Perreira-Neves A."/>
            <person name="Rosa I.A."/>
            <person name="Tasca T."/>
            <person name="Bogo M.R."/>
            <person name="de Souza W."/>
        </authorList>
    </citation>
    <scope>NUCLEOTIDE SEQUENCE [LARGE SCALE GENOMIC DNA]</scope>
    <source>
        <strain evidence="6">K</strain>
    </source>
</reference>
<feature type="domain" description="C2" evidence="2">
    <location>
        <begin position="816"/>
        <end position="866"/>
    </location>
</feature>
<dbReference type="GeneID" id="94844679"/>
<dbReference type="GO" id="GO:0035869">
    <property type="term" value="C:ciliary transition zone"/>
    <property type="evidence" value="ECO:0007669"/>
    <property type="project" value="TreeGrafter"/>
</dbReference>
<proteinExistence type="predicted"/>
<comment type="caution">
    <text evidence="6">The sequence shown here is derived from an EMBL/GenBank/DDBJ whole genome shotgun (WGS) entry which is preliminary data.</text>
</comment>
<dbReference type="GO" id="GO:1904491">
    <property type="term" value="P:protein localization to ciliary transition zone"/>
    <property type="evidence" value="ECO:0007669"/>
    <property type="project" value="TreeGrafter"/>
</dbReference>
<dbReference type="Pfam" id="PF24656">
    <property type="entry name" value="CEPT76_peptidase"/>
    <property type="match status" value="1"/>
</dbReference>
<dbReference type="InterPro" id="IPR035892">
    <property type="entry name" value="C2_domain_sf"/>
</dbReference>